<evidence type="ECO:0000259" key="1">
    <source>
        <dbReference type="Pfam" id="PF00668"/>
    </source>
</evidence>
<dbReference type="Gene3D" id="3.30.559.10">
    <property type="entry name" value="Chloramphenicol acetyltransferase-like domain"/>
    <property type="match status" value="1"/>
</dbReference>
<accession>X8AQW8</accession>
<dbReference type="Pfam" id="PF00668">
    <property type="entry name" value="Condensation"/>
    <property type="match status" value="1"/>
</dbReference>
<dbReference type="AlphaFoldDB" id="X8AQW8"/>
<sequence>MDVLSDDALIAARSRLNPAAGMMLSALWAADAGQLVLVIHHLVVDAVSWRILLEDLNTAWFQHRSGQPTTLPATGTSYARWASLLTEYAHRPTSSTRPTRGSSWRPHRLCCPRCGPSSTRSPPPGTCRRGWIPTPPGCCWPRRPRRFMPGCTSSC</sequence>
<evidence type="ECO:0000313" key="2">
    <source>
        <dbReference type="EMBL" id="EUA33531.1"/>
    </source>
</evidence>
<comment type="caution">
    <text evidence="2">The sequence shown here is derived from an EMBL/GenBank/DDBJ whole genome shotgun (WGS) entry which is preliminary data.</text>
</comment>
<dbReference type="InterPro" id="IPR023213">
    <property type="entry name" value="CAT-like_dom_sf"/>
</dbReference>
<dbReference type="GO" id="GO:0008610">
    <property type="term" value="P:lipid biosynthetic process"/>
    <property type="evidence" value="ECO:0007669"/>
    <property type="project" value="UniProtKB-ARBA"/>
</dbReference>
<dbReference type="PATRIC" id="fig|1299334.3.peg.5321"/>
<dbReference type="EMBL" id="JAOB01000047">
    <property type="protein sequence ID" value="EUA33531.1"/>
    <property type="molecule type" value="Genomic_DNA"/>
</dbReference>
<gene>
    <name evidence="2" type="ORF">I553_7943</name>
</gene>
<dbReference type="InterPro" id="IPR001242">
    <property type="entry name" value="Condensation_dom"/>
</dbReference>
<protein>
    <submittedName>
        <fullName evidence="2">Condensation domain protein</fullName>
    </submittedName>
</protein>
<name>X8AQW8_MYCXE</name>
<dbReference type="SUPFAM" id="SSF52777">
    <property type="entry name" value="CoA-dependent acyltransferases"/>
    <property type="match status" value="1"/>
</dbReference>
<reference evidence="2" key="1">
    <citation type="submission" date="2014-01" db="EMBL/GenBank/DDBJ databases">
        <authorList>
            <person name="Brown-Elliot B."/>
            <person name="Wallace R."/>
            <person name="Lenaerts A."/>
            <person name="Ordway D."/>
            <person name="DeGroote M.A."/>
            <person name="Parker T."/>
            <person name="Sizemore C."/>
            <person name="Tallon L.J."/>
            <person name="Sadzewicz L.K."/>
            <person name="Sengamalay N."/>
            <person name="Fraser C.M."/>
            <person name="Hine E."/>
            <person name="Shefchek K.A."/>
            <person name="Das S.P."/>
            <person name="Tettelin H."/>
        </authorList>
    </citation>
    <scope>NUCLEOTIDE SEQUENCE [LARGE SCALE GENOMIC DNA]</scope>
    <source>
        <strain evidence="2">4042</strain>
    </source>
</reference>
<feature type="domain" description="Condensation" evidence="1">
    <location>
        <begin position="29"/>
        <end position="90"/>
    </location>
</feature>
<dbReference type="GO" id="GO:0003824">
    <property type="term" value="F:catalytic activity"/>
    <property type="evidence" value="ECO:0007669"/>
    <property type="project" value="InterPro"/>
</dbReference>
<proteinExistence type="predicted"/>
<organism evidence="2">
    <name type="scientific">Mycobacterium xenopi 4042</name>
    <dbReference type="NCBI Taxonomy" id="1299334"/>
    <lineage>
        <taxon>Bacteria</taxon>
        <taxon>Bacillati</taxon>
        <taxon>Actinomycetota</taxon>
        <taxon>Actinomycetes</taxon>
        <taxon>Mycobacteriales</taxon>
        <taxon>Mycobacteriaceae</taxon>
        <taxon>Mycobacterium</taxon>
    </lineage>
</organism>